<comment type="caution">
    <text evidence="1">The sequence shown here is derived from an EMBL/GenBank/DDBJ whole genome shotgun (WGS) entry which is preliminary data.</text>
</comment>
<dbReference type="RefSeq" id="WP_206572410.1">
    <property type="nucleotide sequence ID" value="NZ_JAFKCV010000002.1"/>
</dbReference>
<dbReference type="AlphaFoldDB" id="A0A939DKR1"/>
<protein>
    <submittedName>
        <fullName evidence="1">Uncharacterized protein</fullName>
    </submittedName>
</protein>
<organism evidence="1 2">
    <name type="scientific">Bowmanella dokdonensis</name>
    <dbReference type="NCBI Taxonomy" id="751969"/>
    <lineage>
        <taxon>Bacteria</taxon>
        <taxon>Pseudomonadati</taxon>
        <taxon>Pseudomonadota</taxon>
        <taxon>Gammaproteobacteria</taxon>
        <taxon>Alteromonadales</taxon>
        <taxon>Alteromonadaceae</taxon>
        <taxon>Bowmanella</taxon>
    </lineage>
</organism>
<evidence type="ECO:0000313" key="1">
    <source>
        <dbReference type="EMBL" id="MBN7824288.1"/>
    </source>
</evidence>
<dbReference type="EMBL" id="JAFKCV010000002">
    <property type="protein sequence ID" value="MBN7824288.1"/>
    <property type="molecule type" value="Genomic_DNA"/>
</dbReference>
<evidence type="ECO:0000313" key="2">
    <source>
        <dbReference type="Proteomes" id="UP000664654"/>
    </source>
</evidence>
<keyword evidence="2" id="KW-1185">Reference proteome</keyword>
<reference evidence="1" key="1">
    <citation type="submission" date="2021-03" db="EMBL/GenBank/DDBJ databases">
        <title>novel species isolated from a fishpond in China.</title>
        <authorList>
            <person name="Lu H."/>
            <person name="Cai Z."/>
        </authorList>
    </citation>
    <scope>NUCLEOTIDE SEQUENCE</scope>
    <source>
        <strain evidence="1">JCM 30855</strain>
    </source>
</reference>
<name>A0A939DKR1_9ALTE</name>
<proteinExistence type="predicted"/>
<sequence>MADHPVMHRGVFLWALLLSDAGTAASSSYSRQSIDNPLDYWSQSYIPLIPSIHPPTTHDHGDLIQVWLKLPPGGKIDVQWLEDQQRHTLVYPEGTRADRVEYFFVGNTVPNLVDYALFGTGQLEEQNWTVADVRGTTLVEGRQWFHVYRPAGSEPHAKLIGWRWPRDNEAAKQKATQALIDHASTTKSALAAKPLDKSGLQALRRLNDCAACHQQNQPRIRLGNEERSVDRATDTMGFVVPNAVLRDECIIADHRTEDLNLEDEFVDVYCADGGEATLRQDKGREWFTCRDGSAPRGRRDVAAGLKSGHPYTQSVCDSRQALWSNMTHRAR</sequence>
<dbReference type="Proteomes" id="UP000664654">
    <property type="component" value="Unassembled WGS sequence"/>
</dbReference>
<accession>A0A939DKR1</accession>
<gene>
    <name evidence="1" type="ORF">J0A66_03510</name>
</gene>